<keyword evidence="2" id="KW-0032">Aminotransferase</keyword>
<organism evidence="2 3">
    <name type="scientific">Eiseniibacteriota bacterium</name>
    <dbReference type="NCBI Taxonomy" id="2212470"/>
    <lineage>
        <taxon>Bacteria</taxon>
        <taxon>Candidatus Eiseniibacteriota</taxon>
    </lineage>
</organism>
<keyword evidence="2" id="KW-0808">Transferase</keyword>
<dbReference type="InterPro" id="IPR046748">
    <property type="entry name" value="HipA_2"/>
</dbReference>
<proteinExistence type="predicted"/>
<evidence type="ECO:0000313" key="3">
    <source>
        <dbReference type="Proteomes" id="UP000696931"/>
    </source>
</evidence>
<sequence length="259" mass="27819">MRTLQAIRYVSPLKEGGSLPAIVEASDGRLWVVKFRGAGQGARALVAEWICGELARACGFAVPELARVDLDAAFGRNEPDPEIRDLLRASHGANLGLAFLPGALTYDPIAPPEVDEALASELVWFDAMTLNVDRSPRNPNLLLAGGQLWLIDHGAALYFHHSWATAEKSAQSPFAPVRDHVLLPRASALAAAGERLRAKLATVDVRALLAELPDEWLAAADAPGDPAATREAYARWLAARIAAHEVFTVEADRARSALV</sequence>
<reference evidence="2" key="1">
    <citation type="submission" date="2020-07" db="EMBL/GenBank/DDBJ databases">
        <title>Huge and variable diversity of episymbiotic CPR bacteria and DPANN archaea in groundwater ecosystems.</title>
        <authorList>
            <person name="He C.Y."/>
            <person name="Keren R."/>
            <person name="Whittaker M."/>
            <person name="Farag I.F."/>
            <person name="Doudna J."/>
            <person name="Cate J.H.D."/>
            <person name="Banfield J.F."/>
        </authorList>
    </citation>
    <scope>NUCLEOTIDE SEQUENCE</scope>
    <source>
        <strain evidence="2">NC_groundwater_1813_Pr3_B-0.1um_71_17</strain>
    </source>
</reference>
<evidence type="ECO:0000313" key="2">
    <source>
        <dbReference type="EMBL" id="MBI5170683.1"/>
    </source>
</evidence>
<name>A0A933W458_UNCEI</name>
<dbReference type="Pfam" id="PF20613">
    <property type="entry name" value="HipA_2"/>
    <property type="match status" value="1"/>
</dbReference>
<gene>
    <name evidence="2" type="ORF">HZA61_14435</name>
</gene>
<protein>
    <submittedName>
        <fullName evidence="2">Aminotransferase class I and II</fullName>
    </submittedName>
</protein>
<dbReference type="GO" id="GO:0008483">
    <property type="term" value="F:transaminase activity"/>
    <property type="evidence" value="ECO:0007669"/>
    <property type="project" value="UniProtKB-KW"/>
</dbReference>
<dbReference type="AlphaFoldDB" id="A0A933W458"/>
<accession>A0A933W458</accession>
<evidence type="ECO:0000259" key="1">
    <source>
        <dbReference type="Pfam" id="PF20613"/>
    </source>
</evidence>
<feature type="domain" description="HipA-like kinase" evidence="1">
    <location>
        <begin position="12"/>
        <end position="224"/>
    </location>
</feature>
<dbReference type="EMBL" id="JACRIW010000103">
    <property type="protein sequence ID" value="MBI5170683.1"/>
    <property type="molecule type" value="Genomic_DNA"/>
</dbReference>
<dbReference type="Proteomes" id="UP000696931">
    <property type="component" value="Unassembled WGS sequence"/>
</dbReference>
<comment type="caution">
    <text evidence="2">The sequence shown here is derived from an EMBL/GenBank/DDBJ whole genome shotgun (WGS) entry which is preliminary data.</text>
</comment>